<name>A0A2A4HWT2_9SPHN</name>
<evidence type="ECO:0000259" key="6">
    <source>
        <dbReference type="PROSITE" id="PS50949"/>
    </source>
</evidence>
<keyword evidence="8" id="KW-1185">Reference proteome</keyword>
<accession>A0A2A4HWT2</accession>
<dbReference type="RefSeq" id="WP_096613235.1">
    <property type="nucleotide sequence ID" value="NZ_NWVD01000007.1"/>
</dbReference>
<dbReference type="Proteomes" id="UP000218784">
    <property type="component" value="Unassembled WGS sequence"/>
</dbReference>
<dbReference type="PANTHER" id="PTHR46577:SF2">
    <property type="entry name" value="TRANSCRIPTIONAL REGULATORY PROTEIN"/>
    <property type="match status" value="1"/>
</dbReference>
<dbReference type="GO" id="GO:0003677">
    <property type="term" value="F:DNA binding"/>
    <property type="evidence" value="ECO:0007669"/>
    <property type="project" value="UniProtKB-KW"/>
</dbReference>
<dbReference type="SMART" id="SM00345">
    <property type="entry name" value="HTH_GNTR"/>
    <property type="match status" value="1"/>
</dbReference>
<evidence type="ECO:0000256" key="4">
    <source>
        <dbReference type="ARBA" id="ARBA00023125"/>
    </source>
</evidence>
<dbReference type="InterPro" id="IPR000524">
    <property type="entry name" value="Tscrpt_reg_HTH_GntR"/>
</dbReference>
<dbReference type="InterPro" id="IPR004839">
    <property type="entry name" value="Aminotransferase_I/II_large"/>
</dbReference>
<sequence>MEADQSGAEGNKVQRIVQAVSDAMVDGRLTPGQRLPSIRGMAAEHGVSRDTVQRAYDKLVAVGNIHPRRGAGFYVAVTALPPARDRTPPTVDLEAFQLIHSDLPRDRVPGSGVLHHDDASIDELARVLKGAATLGKRLGRYSDPAGYLPLREELQNKLRMDGVDAPINSIMTVPGCIAGLTLFIRSFVRYRTSVFIEDPSSFAHVAALLAQGAEIYRIPREADGPNLEVLRLMCERHRPKMFLLSSLLQNPTGTSISLHKARKLLEIAAEFDMALVDDASYADLAPATGGRPAVPLILLDQLEHVIHIGGFSQILAPEMGVGYIVAGERFMPLLRLFRPVQGLGNMLIPERVLYRFLHDGIYRRRCERVRSQLLSRGVTLRHLLSSTPVKPAHPTATGGTFLWADLGEGNDSRQVAKRMLTKGYLTAPGSHFLMPKIGRPFMRFNVTTTTPAAIDALVACLQKL</sequence>
<organism evidence="7 8">
    <name type="scientific">Sphingomonas ginsenosidimutans</name>
    <dbReference type="NCBI Taxonomy" id="862134"/>
    <lineage>
        <taxon>Bacteria</taxon>
        <taxon>Pseudomonadati</taxon>
        <taxon>Pseudomonadota</taxon>
        <taxon>Alphaproteobacteria</taxon>
        <taxon>Sphingomonadales</taxon>
        <taxon>Sphingomonadaceae</taxon>
        <taxon>Sphingomonas</taxon>
    </lineage>
</organism>
<dbReference type="Pfam" id="PF00392">
    <property type="entry name" value="GntR"/>
    <property type="match status" value="1"/>
</dbReference>
<evidence type="ECO:0000256" key="1">
    <source>
        <dbReference type="ARBA" id="ARBA00005384"/>
    </source>
</evidence>
<comment type="similarity">
    <text evidence="1">In the C-terminal section; belongs to the class-I pyridoxal-phosphate-dependent aminotransferase family.</text>
</comment>
<dbReference type="SUPFAM" id="SSF46785">
    <property type="entry name" value="Winged helix' DNA-binding domain"/>
    <property type="match status" value="1"/>
</dbReference>
<dbReference type="CDD" id="cd07377">
    <property type="entry name" value="WHTH_GntR"/>
    <property type="match status" value="1"/>
</dbReference>
<evidence type="ECO:0000256" key="3">
    <source>
        <dbReference type="ARBA" id="ARBA00023015"/>
    </source>
</evidence>
<dbReference type="InterPro" id="IPR036390">
    <property type="entry name" value="WH_DNA-bd_sf"/>
</dbReference>
<dbReference type="PROSITE" id="PS50949">
    <property type="entry name" value="HTH_GNTR"/>
    <property type="match status" value="1"/>
</dbReference>
<evidence type="ECO:0000256" key="2">
    <source>
        <dbReference type="ARBA" id="ARBA00022898"/>
    </source>
</evidence>
<dbReference type="InterPro" id="IPR036388">
    <property type="entry name" value="WH-like_DNA-bd_sf"/>
</dbReference>
<dbReference type="InterPro" id="IPR015424">
    <property type="entry name" value="PyrdxlP-dep_Trfase"/>
</dbReference>
<feature type="domain" description="HTH gntR-type" evidence="6">
    <location>
        <begin position="10"/>
        <end position="78"/>
    </location>
</feature>
<evidence type="ECO:0000313" key="8">
    <source>
        <dbReference type="Proteomes" id="UP000218784"/>
    </source>
</evidence>
<dbReference type="Gene3D" id="3.40.640.10">
    <property type="entry name" value="Type I PLP-dependent aspartate aminotransferase-like (Major domain)"/>
    <property type="match status" value="1"/>
</dbReference>
<comment type="caution">
    <text evidence="7">The sequence shown here is derived from an EMBL/GenBank/DDBJ whole genome shotgun (WGS) entry which is preliminary data.</text>
</comment>
<dbReference type="GO" id="GO:0003700">
    <property type="term" value="F:DNA-binding transcription factor activity"/>
    <property type="evidence" value="ECO:0007669"/>
    <property type="project" value="InterPro"/>
</dbReference>
<dbReference type="AlphaFoldDB" id="A0A2A4HWT2"/>
<evidence type="ECO:0000256" key="5">
    <source>
        <dbReference type="ARBA" id="ARBA00023163"/>
    </source>
</evidence>
<dbReference type="Gene3D" id="1.10.10.10">
    <property type="entry name" value="Winged helix-like DNA-binding domain superfamily/Winged helix DNA-binding domain"/>
    <property type="match status" value="1"/>
</dbReference>
<dbReference type="EMBL" id="NWVD01000007">
    <property type="protein sequence ID" value="PCG08148.1"/>
    <property type="molecule type" value="Genomic_DNA"/>
</dbReference>
<dbReference type="InterPro" id="IPR051446">
    <property type="entry name" value="HTH_trans_reg/aminotransferase"/>
</dbReference>
<dbReference type="PANTHER" id="PTHR46577">
    <property type="entry name" value="HTH-TYPE TRANSCRIPTIONAL REGULATORY PROTEIN GABR"/>
    <property type="match status" value="1"/>
</dbReference>
<keyword evidence="2" id="KW-0663">Pyridoxal phosphate</keyword>
<dbReference type="GO" id="GO:0030170">
    <property type="term" value="F:pyridoxal phosphate binding"/>
    <property type="evidence" value="ECO:0007669"/>
    <property type="project" value="InterPro"/>
</dbReference>
<keyword evidence="4" id="KW-0238">DNA-binding</keyword>
<reference evidence="7 8" key="1">
    <citation type="submission" date="2017-09" db="EMBL/GenBank/DDBJ databases">
        <title>Sphingomonas ginsenosidimutans KACC 14949, whole genome shotgun sequence.</title>
        <authorList>
            <person name="Feng G."/>
            <person name="Zhu H."/>
        </authorList>
    </citation>
    <scope>NUCLEOTIDE SEQUENCE [LARGE SCALE GENOMIC DNA]</scope>
    <source>
        <strain evidence="7 8">KACC 14949</strain>
    </source>
</reference>
<protein>
    <recommendedName>
        <fullName evidence="6">HTH gntR-type domain-containing protein</fullName>
    </recommendedName>
</protein>
<keyword evidence="3" id="KW-0805">Transcription regulation</keyword>
<dbReference type="Pfam" id="PF00155">
    <property type="entry name" value="Aminotran_1_2"/>
    <property type="match status" value="1"/>
</dbReference>
<dbReference type="SUPFAM" id="SSF53383">
    <property type="entry name" value="PLP-dependent transferases"/>
    <property type="match status" value="1"/>
</dbReference>
<keyword evidence="5" id="KW-0804">Transcription</keyword>
<gene>
    <name evidence="7" type="ORF">COA17_13820</name>
</gene>
<dbReference type="InterPro" id="IPR015421">
    <property type="entry name" value="PyrdxlP-dep_Trfase_major"/>
</dbReference>
<evidence type="ECO:0000313" key="7">
    <source>
        <dbReference type="EMBL" id="PCG08148.1"/>
    </source>
</evidence>
<dbReference type="CDD" id="cd00609">
    <property type="entry name" value="AAT_like"/>
    <property type="match status" value="1"/>
</dbReference>
<proteinExistence type="inferred from homology"/>